<protein>
    <submittedName>
        <fullName evidence="1">Uncharacterized protein</fullName>
    </submittedName>
</protein>
<accession>A0ACB8EJZ8</accession>
<evidence type="ECO:0000313" key="2">
    <source>
        <dbReference type="Proteomes" id="UP000827872"/>
    </source>
</evidence>
<organism evidence="1 2">
    <name type="scientific">Sphaerodactylus townsendi</name>
    <dbReference type="NCBI Taxonomy" id="933632"/>
    <lineage>
        <taxon>Eukaryota</taxon>
        <taxon>Metazoa</taxon>
        <taxon>Chordata</taxon>
        <taxon>Craniata</taxon>
        <taxon>Vertebrata</taxon>
        <taxon>Euteleostomi</taxon>
        <taxon>Lepidosauria</taxon>
        <taxon>Squamata</taxon>
        <taxon>Bifurcata</taxon>
        <taxon>Gekkota</taxon>
        <taxon>Sphaerodactylidae</taxon>
        <taxon>Sphaerodactylus</taxon>
    </lineage>
</organism>
<sequence length="79" mass="8952">MPNPSNITAYDARADHLQEGERGEHGSIQEKFFQPRFVQVYPEDITVEEGRFCRVDFKVSGLPAPDVAWYLNGRAGSPR</sequence>
<reference evidence="1" key="1">
    <citation type="submission" date="2021-08" db="EMBL/GenBank/DDBJ databases">
        <title>The first chromosome-level gecko genome reveals the dynamic sex chromosomes of Neotropical dwarf geckos (Sphaerodactylidae: Sphaerodactylus).</title>
        <authorList>
            <person name="Pinto B.J."/>
            <person name="Keating S.E."/>
            <person name="Gamble T."/>
        </authorList>
    </citation>
    <scope>NUCLEOTIDE SEQUENCE</scope>
    <source>
        <strain evidence="1">TG3544</strain>
    </source>
</reference>
<gene>
    <name evidence="1" type="ORF">K3G42_023572</name>
</gene>
<proteinExistence type="predicted"/>
<keyword evidence="2" id="KW-1185">Reference proteome</keyword>
<evidence type="ECO:0000313" key="1">
    <source>
        <dbReference type="EMBL" id="KAH7992516.1"/>
    </source>
</evidence>
<comment type="caution">
    <text evidence="1">The sequence shown here is derived from an EMBL/GenBank/DDBJ whole genome shotgun (WGS) entry which is preliminary data.</text>
</comment>
<dbReference type="Proteomes" id="UP000827872">
    <property type="component" value="Linkage Group LG03"/>
</dbReference>
<name>A0ACB8EJZ8_9SAUR</name>
<dbReference type="EMBL" id="CM037616">
    <property type="protein sequence ID" value="KAH7992516.1"/>
    <property type="molecule type" value="Genomic_DNA"/>
</dbReference>